<organism evidence="3 4">
    <name type="scientific">Hyaloscypha variabilis (strain UAMH 11265 / GT02V1 / F)</name>
    <name type="common">Meliniomyces variabilis</name>
    <dbReference type="NCBI Taxonomy" id="1149755"/>
    <lineage>
        <taxon>Eukaryota</taxon>
        <taxon>Fungi</taxon>
        <taxon>Dikarya</taxon>
        <taxon>Ascomycota</taxon>
        <taxon>Pezizomycotina</taxon>
        <taxon>Leotiomycetes</taxon>
        <taxon>Helotiales</taxon>
        <taxon>Hyaloscyphaceae</taxon>
        <taxon>Hyaloscypha</taxon>
        <taxon>Hyaloscypha variabilis</taxon>
    </lineage>
</organism>
<sequence length="603" mass="67712">MASFTTAEKLLSQFPDLVYTKLPSAEENPLFLFKGFKPGLTILPKGHVLSEGCRAFGVPTAFDRDVAIQMRDSIKIYADIFRPADSNLVKVPAIIPWSPYGKTSPGPQQYNKMAPFNAGLPRDRTSGYEKFEAPDPAEWCERGYAIVNVDARGAGMSEGNISFWGQQEAEDIYDTIDWLSKQPWCNGSVAMAGNSWLSIAQINFASRLSHPALKALAPWESLNDPYRDSTARGGMPHNRAFQQLVMMGFAGPNYAENLGEMLEKRPLYDSYWESKLIKTERIGEIPLYLLASYSSGLHTKGSFHTFRTAKSSKKWLRVHPYQEWYDLYRPEITDELQRYFDRYCKGIENGWEHDTPPVRLSLLGFDGSAVETVIERPEQEYPLARQKPQLHYLDASIGKLVPELPARESTVSHLGHDLHDSSDFSLYFGERTEIAGYAKVRLWMSCAEKDDMDVVVQIRKISRTGELLTQLNYPIPVPHFEAPNCNILKALGPQGFLRASHAISRETSESVDPLETEIFYKHDRAEPIAPGTIVPLDISLWPMGMVFAPGEGIMLRVAGHDMNHPEAVMLALTEPVDANIGTHVIYTGGKYDSHLIIPVIPNI</sequence>
<dbReference type="AlphaFoldDB" id="A0A2J6RXJ2"/>
<dbReference type="InterPro" id="IPR013736">
    <property type="entry name" value="Xaa-Pro_dipept_C"/>
</dbReference>
<dbReference type="Gene3D" id="3.40.50.1820">
    <property type="entry name" value="alpha/beta hydrolase"/>
    <property type="match status" value="1"/>
</dbReference>
<keyword evidence="4" id="KW-1185">Reference proteome</keyword>
<dbReference type="NCBIfam" id="TIGR00976">
    <property type="entry name" value="CocE_NonD"/>
    <property type="match status" value="1"/>
</dbReference>
<dbReference type="InterPro" id="IPR029058">
    <property type="entry name" value="AB_hydrolase_fold"/>
</dbReference>
<dbReference type="GO" id="GO:0008239">
    <property type="term" value="F:dipeptidyl-peptidase activity"/>
    <property type="evidence" value="ECO:0007669"/>
    <property type="project" value="InterPro"/>
</dbReference>
<dbReference type="SMART" id="SM00939">
    <property type="entry name" value="PepX_C"/>
    <property type="match status" value="1"/>
</dbReference>
<dbReference type="InterPro" id="IPR008979">
    <property type="entry name" value="Galactose-bd-like_sf"/>
</dbReference>
<dbReference type="SUPFAM" id="SSF53474">
    <property type="entry name" value="alpha/beta-Hydrolases"/>
    <property type="match status" value="1"/>
</dbReference>
<dbReference type="Proteomes" id="UP000235786">
    <property type="component" value="Unassembled WGS sequence"/>
</dbReference>
<evidence type="ECO:0000313" key="4">
    <source>
        <dbReference type="Proteomes" id="UP000235786"/>
    </source>
</evidence>
<dbReference type="Gene3D" id="1.10.3020.20">
    <property type="match status" value="1"/>
</dbReference>
<evidence type="ECO:0000256" key="1">
    <source>
        <dbReference type="ARBA" id="ARBA00022801"/>
    </source>
</evidence>
<dbReference type="PANTHER" id="PTHR43056">
    <property type="entry name" value="PEPTIDASE S9 PROLYL OLIGOPEPTIDASE"/>
    <property type="match status" value="1"/>
</dbReference>
<dbReference type="InterPro" id="IPR000383">
    <property type="entry name" value="Xaa-Pro-like_dom"/>
</dbReference>
<dbReference type="Gene3D" id="2.60.120.260">
    <property type="entry name" value="Galactose-binding domain-like"/>
    <property type="match status" value="1"/>
</dbReference>
<keyword evidence="1" id="KW-0378">Hydrolase</keyword>
<reference evidence="3 4" key="1">
    <citation type="submission" date="2016-04" db="EMBL/GenBank/DDBJ databases">
        <title>A degradative enzymes factory behind the ericoid mycorrhizal symbiosis.</title>
        <authorList>
            <consortium name="DOE Joint Genome Institute"/>
            <person name="Martino E."/>
            <person name="Morin E."/>
            <person name="Grelet G."/>
            <person name="Kuo A."/>
            <person name="Kohler A."/>
            <person name="Daghino S."/>
            <person name="Barry K."/>
            <person name="Choi C."/>
            <person name="Cichocki N."/>
            <person name="Clum A."/>
            <person name="Copeland A."/>
            <person name="Hainaut M."/>
            <person name="Haridas S."/>
            <person name="Labutti K."/>
            <person name="Lindquist E."/>
            <person name="Lipzen A."/>
            <person name="Khouja H.-R."/>
            <person name="Murat C."/>
            <person name="Ohm R."/>
            <person name="Olson A."/>
            <person name="Spatafora J."/>
            <person name="Veneault-Fourrey C."/>
            <person name="Henrissat B."/>
            <person name="Grigoriev I."/>
            <person name="Martin F."/>
            <person name="Perotto S."/>
        </authorList>
    </citation>
    <scope>NUCLEOTIDE SEQUENCE [LARGE SCALE GENOMIC DNA]</scope>
    <source>
        <strain evidence="3 4">F</strain>
    </source>
</reference>
<dbReference type="OrthoDB" id="2578740at2759"/>
<name>A0A2J6RXJ2_HYAVF</name>
<dbReference type="Pfam" id="PF02129">
    <property type="entry name" value="Peptidase_S15"/>
    <property type="match status" value="1"/>
</dbReference>
<evidence type="ECO:0000259" key="2">
    <source>
        <dbReference type="SMART" id="SM00939"/>
    </source>
</evidence>
<dbReference type="InterPro" id="IPR050585">
    <property type="entry name" value="Xaa-Pro_dipeptidyl-ppase/CocE"/>
</dbReference>
<dbReference type="Pfam" id="PF08530">
    <property type="entry name" value="PepX_C"/>
    <property type="match status" value="1"/>
</dbReference>
<gene>
    <name evidence="3" type="ORF">L207DRAFT_563952</name>
</gene>
<dbReference type="SUPFAM" id="SSF49785">
    <property type="entry name" value="Galactose-binding domain-like"/>
    <property type="match status" value="1"/>
</dbReference>
<dbReference type="EMBL" id="KZ613942">
    <property type="protein sequence ID" value="PMD43228.1"/>
    <property type="molecule type" value="Genomic_DNA"/>
</dbReference>
<evidence type="ECO:0000313" key="3">
    <source>
        <dbReference type="EMBL" id="PMD43228.1"/>
    </source>
</evidence>
<protein>
    <submittedName>
        <fullName evidence="3">X-Pro dipeptidyl-peptidase C-terminal non-catalytic domain-containing protein</fullName>
    </submittedName>
</protein>
<accession>A0A2J6RXJ2</accession>
<dbReference type="PANTHER" id="PTHR43056:SF10">
    <property type="entry name" value="COCE_NOND FAMILY, PUTATIVE (AFU_ORTHOLOGUE AFUA_7G00600)-RELATED"/>
    <property type="match status" value="1"/>
</dbReference>
<feature type="domain" description="Xaa-Pro dipeptidyl-peptidase C-terminal" evidence="2">
    <location>
        <begin position="337"/>
        <end position="596"/>
    </location>
</feature>
<dbReference type="STRING" id="1149755.A0A2J6RXJ2"/>
<dbReference type="InterPro" id="IPR005674">
    <property type="entry name" value="CocE/Ser_esterase"/>
</dbReference>
<proteinExistence type="predicted"/>